<sequence>MKLTPLAMTLALALGAATVGTAAVAAPAAKPAARQPFLWENATVYFLLTDRFNNAFVGNDLAYGRKADAGPLRGFMGGDLAGITTKINEGYFDSLGVSAIWVSPPVEQIHEGTDEGTGKSYGFHGYWAADFTAVDANLGTENDFRNFVDAAHAHGMRVLLDVVMNQTGPVTDTDYVWPDDWVRTGPQCTYKDAKTTIECTLVQNLPDFRTDSDTPVELPENLAAKWQREGRFEREVKELDEFFARTGYPRAPRYYLMKWHSDWVRKYGVDGFRADTVKHVEAKVWKELGAVAGAAYEDWKRANPDKKLGDDKFFMTAEVFNYNIAQGQVFDLGGGQTANYYRNGFDSMINFGMVYDAAKDYESLFSSYSNTLHGGALDGYSVLNYLDSHDYDKPFDASRKKPFESANKLLLAPGAAQIYYGDETARKLDVAEAVGDAKLRSFMNWGELEQNAQRDGYRIADVRAHWAKLGLFRKAHVAVGAGVHQQLQAKPYVFKRTYDKGTLHDKVVVALDLPADKPASINLHGVFANGQKVKDYYSGKTAVVKGGSVNFGTRNAVVLIGQE</sequence>
<feature type="signal peptide" evidence="1">
    <location>
        <begin position="1"/>
        <end position="25"/>
    </location>
</feature>
<reference evidence="3 4" key="1">
    <citation type="submission" date="2020-01" db="EMBL/GenBank/DDBJ databases">
        <title>Novel species isolated from a subtropical stream in China.</title>
        <authorList>
            <person name="Lu H."/>
        </authorList>
    </citation>
    <scope>NUCLEOTIDE SEQUENCE [LARGE SCALE GENOMIC DNA]</scope>
    <source>
        <strain evidence="3 4">FT82W</strain>
    </source>
</reference>
<dbReference type="GO" id="GO:0005975">
    <property type="term" value="P:carbohydrate metabolic process"/>
    <property type="evidence" value="ECO:0007669"/>
    <property type="project" value="InterPro"/>
</dbReference>
<dbReference type="InterPro" id="IPR017853">
    <property type="entry name" value="GH"/>
</dbReference>
<protein>
    <submittedName>
        <fullName evidence="3">Alpha-amylase</fullName>
    </submittedName>
</protein>
<accession>A0A845G3M6</accession>
<evidence type="ECO:0000313" key="4">
    <source>
        <dbReference type="Proteomes" id="UP000470302"/>
    </source>
</evidence>
<evidence type="ECO:0000313" key="3">
    <source>
        <dbReference type="EMBL" id="MYM88062.1"/>
    </source>
</evidence>
<dbReference type="PANTHER" id="PTHR10357">
    <property type="entry name" value="ALPHA-AMYLASE FAMILY MEMBER"/>
    <property type="match status" value="1"/>
</dbReference>
<dbReference type="Gene3D" id="3.20.20.80">
    <property type="entry name" value="Glycosidases"/>
    <property type="match status" value="1"/>
</dbReference>
<evidence type="ECO:0000259" key="2">
    <source>
        <dbReference type="SMART" id="SM00642"/>
    </source>
</evidence>
<dbReference type="EMBL" id="WWCW01000037">
    <property type="protein sequence ID" value="MYM88062.1"/>
    <property type="molecule type" value="Genomic_DNA"/>
</dbReference>
<comment type="caution">
    <text evidence="3">The sequence shown here is derived from an EMBL/GenBank/DDBJ whole genome shotgun (WGS) entry which is preliminary data.</text>
</comment>
<dbReference type="SUPFAM" id="SSF51445">
    <property type="entry name" value="(Trans)glycosidases"/>
    <property type="match status" value="1"/>
</dbReference>
<dbReference type="RefSeq" id="WP_161097141.1">
    <property type="nucleotide sequence ID" value="NZ_WWCW01000037.1"/>
</dbReference>
<feature type="chain" id="PRO_5032880113" evidence="1">
    <location>
        <begin position="26"/>
        <end position="563"/>
    </location>
</feature>
<dbReference type="Pfam" id="PF00128">
    <property type="entry name" value="Alpha-amylase"/>
    <property type="match status" value="1"/>
</dbReference>
<organism evidence="3 4">
    <name type="scientific">Duganella vulcania</name>
    <dbReference type="NCBI Taxonomy" id="2692166"/>
    <lineage>
        <taxon>Bacteria</taxon>
        <taxon>Pseudomonadati</taxon>
        <taxon>Pseudomonadota</taxon>
        <taxon>Betaproteobacteria</taxon>
        <taxon>Burkholderiales</taxon>
        <taxon>Oxalobacteraceae</taxon>
        <taxon>Telluria group</taxon>
        <taxon>Duganella</taxon>
    </lineage>
</organism>
<evidence type="ECO:0000256" key="1">
    <source>
        <dbReference type="SAM" id="SignalP"/>
    </source>
</evidence>
<dbReference type="AlphaFoldDB" id="A0A845G3M6"/>
<dbReference type="PANTHER" id="PTHR10357:SF209">
    <property type="entry name" value="PERIPLASMIC ALPHA-AMYLASE"/>
    <property type="match status" value="1"/>
</dbReference>
<gene>
    <name evidence="3" type="ORF">GTP91_12840</name>
</gene>
<name>A0A845G3M6_9BURK</name>
<keyword evidence="1" id="KW-0732">Signal</keyword>
<dbReference type="SMART" id="SM00642">
    <property type="entry name" value="Aamy"/>
    <property type="match status" value="1"/>
</dbReference>
<dbReference type="Proteomes" id="UP000470302">
    <property type="component" value="Unassembled WGS sequence"/>
</dbReference>
<dbReference type="InterPro" id="IPR006047">
    <property type="entry name" value="GH13_cat_dom"/>
</dbReference>
<proteinExistence type="predicted"/>
<feature type="domain" description="Glycosyl hydrolase family 13 catalytic" evidence="2">
    <location>
        <begin position="46"/>
        <end position="473"/>
    </location>
</feature>